<proteinExistence type="predicted"/>
<dbReference type="EMBL" id="JANBPG010000058">
    <property type="protein sequence ID" value="KAJ1900833.1"/>
    <property type="molecule type" value="Genomic_DNA"/>
</dbReference>
<comment type="caution">
    <text evidence="1">The sequence shown here is derived from an EMBL/GenBank/DDBJ whole genome shotgun (WGS) entry which is preliminary data.</text>
</comment>
<gene>
    <name evidence="1" type="ORF">LPJ66_001215</name>
</gene>
<evidence type="ECO:0000313" key="1">
    <source>
        <dbReference type="EMBL" id="KAJ1900833.1"/>
    </source>
</evidence>
<dbReference type="Proteomes" id="UP001150581">
    <property type="component" value="Unassembled WGS sequence"/>
</dbReference>
<reference evidence="1" key="1">
    <citation type="submission" date="2022-07" db="EMBL/GenBank/DDBJ databases">
        <title>Phylogenomic reconstructions and comparative analyses of Kickxellomycotina fungi.</title>
        <authorList>
            <person name="Reynolds N.K."/>
            <person name="Stajich J.E."/>
            <person name="Barry K."/>
            <person name="Grigoriev I.V."/>
            <person name="Crous P."/>
            <person name="Smith M.E."/>
        </authorList>
    </citation>
    <scope>NUCLEOTIDE SEQUENCE</scope>
    <source>
        <strain evidence="1">Benny 63K</strain>
    </source>
</reference>
<sequence length="445" mass="47361">MKPISAKATVCWLLATSALLATTTPAAAEPRVPRIHKRVVKVGGTENLPPSTPATPIPNVALMRHPRQLLSNILDILNPGNIGKDNSDSEPTAAVDGEESTQVTDDETTPTQEPSSTTPTTSSTSRNTSSSRSTSDTETTPTSDTGDDDDVVTVTSSTTQTRTSSSTSKSESSTKSSDDKDESTDDEPTDTNDDESTPTPTDSSSSATRSSSISSTKTSLVLVTVTRPGTTITAMVSASPTIDQANGEKADVGAAENLTTVIVVPTVVAVALLLSAILFLLHKKRKNRIRYDGEDAFASGPTKPYTPPTKPYAPPNQVNSVFNPAGHSNDGYVKEENDLFTSNERRMGDHYSPPQPANDNTQLLPNSQYQQQQQAPFAQRATGDYMQAAGAAPVAGGGLYGVPLQQQPSHQSVRQPPQPIMNWQQQPPRPQQGVPYNNNNNGYWA</sequence>
<evidence type="ECO:0000313" key="2">
    <source>
        <dbReference type="Proteomes" id="UP001150581"/>
    </source>
</evidence>
<organism evidence="1 2">
    <name type="scientific">Kickxella alabastrina</name>
    <dbReference type="NCBI Taxonomy" id="61397"/>
    <lineage>
        <taxon>Eukaryota</taxon>
        <taxon>Fungi</taxon>
        <taxon>Fungi incertae sedis</taxon>
        <taxon>Zoopagomycota</taxon>
        <taxon>Kickxellomycotina</taxon>
        <taxon>Kickxellomycetes</taxon>
        <taxon>Kickxellales</taxon>
        <taxon>Kickxellaceae</taxon>
        <taxon>Kickxella</taxon>
    </lineage>
</organism>
<name>A0ACC1ITU9_9FUNG</name>
<protein>
    <submittedName>
        <fullName evidence="1">Uncharacterized protein</fullName>
    </submittedName>
</protein>
<keyword evidence="2" id="KW-1185">Reference proteome</keyword>
<accession>A0ACC1ITU9</accession>